<organism evidence="1 2">
    <name type="scientific">Pontibaca salina</name>
    <dbReference type="NCBI Taxonomy" id="2795731"/>
    <lineage>
        <taxon>Bacteria</taxon>
        <taxon>Pseudomonadati</taxon>
        <taxon>Pseudomonadota</taxon>
        <taxon>Alphaproteobacteria</taxon>
        <taxon>Rhodobacterales</taxon>
        <taxon>Roseobacteraceae</taxon>
        <taxon>Pontibaca</taxon>
    </lineage>
</organism>
<dbReference type="RefSeq" id="WP_198686996.1">
    <property type="nucleotide sequence ID" value="NZ_JAEIJD010000019.1"/>
</dbReference>
<dbReference type="AlphaFoldDB" id="A0A934M4J4"/>
<dbReference type="Proteomes" id="UP000613255">
    <property type="component" value="Unassembled WGS sequence"/>
</dbReference>
<keyword evidence="2" id="KW-1185">Reference proteome</keyword>
<dbReference type="EMBL" id="JAEIJD010000019">
    <property type="protein sequence ID" value="MBI6630974.1"/>
    <property type="molecule type" value="Genomic_DNA"/>
</dbReference>
<name>A0A934M4J4_9RHOB</name>
<evidence type="ECO:0000313" key="1">
    <source>
        <dbReference type="EMBL" id="MBI6630974.1"/>
    </source>
</evidence>
<reference evidence="1" key="1">
    <citation type="submission" date="2020-12" db="EMBL/GenBank/DDBJ databases">
        <title>Pontibaca salina gen. nov., sp. nov., isolated from marine sediment.</title>
        <authorList>
            <person name="Bo J."/>
            <person name="Wang S."/>
            <person name="Song X."/>
            <person name="Du Z."/>
        </authorList>
    </citation>
    <scope>NUCLEOTIDE SEQUENCE</scope>
    <source>
        <strain evidence="1">S1109L</strain>
    </source>
</reference>
<evidence type="ECO:0000313" key="2">
    <source>
        <dbReference type="Proteomes" id="UP000613255"/>
    </source>
</evidence>
<proteinExistence type="predicted"/>
<sequence>MDEREQISDTAPLAKITISEEALSAIGMTGLPKNWGWFCGDMCYYLAAAHFPRYKYYALIESDVYLPEAGVQPLLSAFETCRADAIAAQLGPTPSPKKYSKGLAALDLDPAWGCIFPLSRISRPLLNEMRTLRREALLKTPRAKLNDEAVLAGAVQRGGFSVARLEDLLPALASKETFDTNPPHLFEAVAADVHERRLYHPVVMFDTVVHRLRTGEKNYTRHRLRKILRAAPKPMRKTLTKEVSDSEGSA</sequence>
<protein>
    <submittedName>
        <fullName evidence="1">Uncharacterized protein</fullName>
    </submittedName>
</protein>
<comment type="caution">
    <text evidence="1">The sequence shown here is derived from an EMBL/GenBank/DDBJ whole genome shotgun (WGS) entry which is preliminary data.</text>
</comment>
<accession>A0A934M4J4</accession>
<gene>
    <name evidence="1" type="ORF">JAO82_13915</name>
</gene>